<dbReference type="Proteomes" id="UP000032141">
    <property type="component" value="Chromosome C1"/>
</dbReference>
<dbReference type="InterPro" id="IPR013955">
    <property type="entry name" value="Rep_factor-A_C"/>
</dbReference>
<name>A0A0D3A6Y7_BRAOL</name>
<protein>
    <recommendedName>
        <fullName evidence="2">Replication factor A C-terminal domain-containing protein</fullName>
    </recommendedName>
</protein>
<dbReference type="eggNOG" id="KOG0987">
    <property type="taxonomic scope" value="Eukaryota"/>
</dbReference>
<organism evidence="3 4">
    <name type="scientific">Brassica oleracea var. oleracea</name>
    <dbReference type="NCBI Taxonomy" id="109376"/>
    <lineage>
        <taxon>Eukaryota</taxon>
        <taxon>Viridiplantae</taxon>
        <taxon>Streptophyta</taxon>
        <taxon>Embryophyta</taxon>
        <taxon>Tracheophyta</taxon>
        <taxon>Spermatophyta</taxon>
        <taxon>Magnoliopsida</taxon>
        <taxon>eudicotyledons</taxon>
        <taxon>Gunneridae</taxon>
        <taxon>Pentapetalae</taxon>
        <taxon>rosids</taxon>
        <taxon>malvids</taxon>
        <taxon>Brassicales</taxon>
        <taxon>Brassicaceae</taxon>
        <taxon>Brassiceae</taxon>
        <taxon>Brassica</taxon>
    </lineage>
</organism>
<keyword evidence="4" id="KW-1185">Reference proteome</keyword>
<reference evidence="3 4" key="1">
    <citation type="journal article" date="2014" name="Genome Biol.">
        <title>Transcriptome and methylome profiling reveals relics of genome dominance in the mesopolyploid Brassica oleracea.</title>
        <authorList>
            <person name="Parkin I.A."/>
            <person name="Koh C."/>
            <person name="Tang H."/>
            <person name="Robinson S.J."/>
            <person name="Kagale S."/>
            <person name="Clarke W.E."/>
            <person name="Town C.D."/>
            <person name="Nixon J."/>
            <person name="Krishnakumar V."/>
            <person name="Bidwell S.L."/>
            <person name="Denoeud F."/>
            <person name="Belcram H."/>
            <person name="Links M.G."/>
            <person name="Just J."/>
            <person name="Clarke C."/>
            <person name="Bender T."/>
            <person name="Huebert T."/>
            <person name="Mason A.S."/>
            <person name="Pires J.C."/>
            <person name="Barker G."/>
            <person name="Moore J."/>
            <person name="Walley P.G."/>
            <person name="Manoli S."/>
            <person name="Batley J."/>
            <person name="Edwards D."/>
            <person name="Nelson M.N."/>
            <person name="Wang X."/>
            <person name="Paterson A.H."/>
            <person name="King G."/>
            <person name="Bancroft I."/>
            <person name="Chalhoub B."/>
            <person name="Sharpe A.G."/>
        </authorList>
    </citation>
    <scope>NUCLEOTIDE SEQUENCE</scope>
    <source>
        <strain evidence="3 4">cv. TO1000</strain>
    </source>
</reference>
<dbReference type="CDD" id="cd04480">
    <property type="entry name" value="RPA1_DBD_A_like"/>
    <property type="match status" value="1"/>
</dbReference>
<dbReference type="InterPro" id="IPR012340">
    <property type="entry name" value="NA-bd_OB-fold"/>
</dbReference>
<dbReference type="Gramene" id="Bo1g049380.1">
    <property type="protein sequence ID" value="Bo1g049380.1"/>
    <property type="gene ID" value="Bo1g049380"/>
</dbReference>
<dbReference type="Pfam" id="PF08646">
    <property type="entry name" value="Rep_fac-A_C"/>
    <property type="match status" value="1"/>
</dbReference>
<dbReference type="Gene3D" id="2.40.50.140">
    <property type="entry name" value="Nucleic acid-binding proteins"/>
    <property type="match status" value="3"/>
</dbReference>
<feature type="domain" description="Replication factor A C-terminal" evidence="2">
    <location>
        <begin position="300"/>
        <end position="409"/>
    </location>
</feature>
<dbReference type="OMA" id="KESTVEM"/>
<evidence type="ECO:0000313" key="3">
    <source>
        <dbReference type="EnsemblPlants" id="Bo1g049380.1"/>
    </source>
</evidence>
<dbReference type="EnsemblPlants" id="Bo1g049380.1">
    <property type="protein sequence ID" value="Bo1g049380.1"/>
    <property type="gene ID" value="Bo1g049380"/>
</dbReference>
<accession>A0A0D3A6Y7</accession>
<evidence type="ECO:0000259" key="2">
    <source>
        <dbReference type="Pfam" id="PF08646"/>
    </source>
</evidence>
<sequence>MASSDVVVAHSAFDALRLGRSAQFIVGRLLRFWDSKNIKKQGEFMGITLVLLDEKPLIQNLTLRLQNSVIHGFIPSGRSPYYRPLLKAGSVVRVSRFEVARCTNMYKITDHPFVIRFIPQTTIDEVVANAPMINVEKFMIRKFDPLQALANTNLELPDVVGQIPSVQGSDLTAAGVMSRVVVRLMIEPMVVVYLSLWDDAASMFRGLISSGDRTQSVMVVTTVNPKIFGGNLYLNSTPATKFYFDPALQAIVEFTASLNAPLGEAFPCIDTKDGIKKKEVVSIGELNKFITNSDEHNGWSFISCTGCSKKLEKFGSSLRCNRCANPNVTGVIKYRVELVVDDGADNATFVVFDKEMVKLTKQDAAGLTLDEMNGGESEELPQCVRDLAGKEIVFHIRVTPFNFTPSHRTFTVSSILDSISSETFKTTEDEYVQVEGGEASASASKNVKGEANESCPSADGGAEGTRKRLRE</sequence>
<dbReference type="HOGENOM" id="CLU_019382_2_0_1"/>
<evidence type="ECO:0000256" key="1">
    <source>
        <dbReference type="SAM" id="MobiDB-lite"/>
    </source>
</evidence>
<reference evidence="3" key="2">
    <citation type="submission" date="2015-03" db="UniProtKB">
        <authorList>
            <consortium name="EnsemblPlants"/>
        </authorList>
    </citation>
    <scope>IDENTIFICATION</scope>
</reference>
<feature type="region of interest" description="Disordered" evidence="1">
    <location>
        <begin position="435"/>
        <end position="471"/>
    </location>
</feature>
<evidence type="ECO:0000313" key="4">
    <source>
        <dbReference type="Proteomes" id="UP000032141"/>
    </source>
</evidence>
<proteinExistence type="predicted"/>
<dbReference type="SUPFAM" id="SSF50249">
    <property type="entry name" value="Nucleic acid-binding proteins"/>
    <property type="match status" value="2"/>
</dbReference>
<dbReference type="PANTHER" id="PTHR47165">
    <property type="entry name" value="OS03G0429900 PROTEIN"/>
    <property type="match status" value="1"/>
</dbReference>
<dbReference type="PANTHER" id="PTHR47165:SF4">
    <property type="entry name" value="OS03G0429900 PROTEIN"/>
    <property type="match status" value="1"/>
</dbReference>
<dbReference type="AlphaFoldDB" id="A0A0D3A6Y7"/>